<dbReference type="GO" id="GO:0000287">
    <property type="term" value="F:magnesium ion binding"/>
    <property type="evidence" value="ECO:0007669"/>
    <property type="project" value="InterPro"/>
</dbReference>
<keyword evidence="4" id="KW-1185">Reference proteome</keyword>
<dbReference type="STRING" id="65489.A0A0D3F4V3"/>
<accession>A0A0D3F4V3</accession>
<sequence length="192" mass="22425">MKTVDLVRAYNKEVKWHEEGYIPGTIDEHLQVSARSGACHLLSCTSFVGMDDIVSKDCFDWVCSVPKIVQSLCIILRLSDDLKSYERQRLTLHVALTIDSCMKEHNIHIEMAYEKIHLLIEESWKDFNGEWLDSGNTQPIQLMERIFNLTRTMEFFYKKDDAYTNGHTIKDNIYSLFVELICQIPHTNIYDL</sequence>
<dbReference type="InterPro" id="IPR050148">
    <property type="entry name" value="Terpene_synthase-like"/>
</dbReference>
<evidence type="ECO:0000313" key="4">
    <source>
        <dbReference type="Proteomes" id="UP000026960"/>
    </source>
</evidence>
<dbReference type="InterPro" id="IPR008949">
    <property type="entry name" value="Isoprenoid_synthase_dom_sf"/>
</dbReference>
<organism evidence="3">
    <name type="scientific">Oryza barthii</name>
    <dbReference type="NCBI Taxonomy" id="65489"/>
    <lineage>
        <taxon>Eukaryota</taxon>
        <taxon>Viridiplantae</taxon>
        <taxon>Streptophyta</taxon>
        <taxon>Embryophyta</taxon>
        <taxon>Tracheophyta</taxon>
        <taxon>Spermatophyta</taxon>
        <taxon>Magnoliopsida</taxon>
        <taxon>Liliopsida</taxon>
        <taxon>Poales</taxon>
        <taxon>Poaceae</taxon>
        <taxon>BOP clade</taxon>
        <taxon>Oryzoideae</taxon>
        <taxon>Oryzeae</taxon>
        <taxon>Oryzinae</taxon>
        <taxon>Oryza</taxon>
    </lineage>
</organism>
<dbReference type="SUPFAM" id="SSF48576">
    <property type="entry name" value="Terpenoid synthases"/>
    <property type="match status" value="1"/>
</dbReference>
<dbReference type="Gene3D" id="1.10.600.10">
    <property type="entry name" value="Farnesyl Diphosphate Synthase"/>
    <property type="match status" value="1"/>
</dbReference>
<name>A0A0D3F4V3_9ORYZ</name>
<dbReference type="GO" id="GO:0010333">
    <property type="term" value="F:terpene synthase activity"/>
    <property type="evidence" value="ECO:0007669"/>
    <property type="project" value="InterPro"/>
</dbReference>
<dbReference type="PaxDb" id="65489-OBART02G15760.1"/>
<dbReference type="HOGENOM" id="CLU_003125_1_2_1"/>
<keyword evidence="1" id="KW-0479">Metal-binding</keyword>
<dbReference type="PANTHER" id="PTHR31225">
    <property type="entry name" value="OS04G0344100 PROTEIN-RELATED"/>
    <property type="match status" value="1"/>
</dbReference>
<evidence type="ECO:0000256" key="1">
    <source>
        <dbReference type="ARBA" id="ARBA00022723"/>
    </source>
</evidence>
<reference evidence="3" key="1">
    <citation type="journal article" date="2009" name="Rice">
        <title>De Novo Next Generation Sequencing of Plant Genomes.</title>
        <authorList>
            <person name="Rounsley S."/>
            <person name="Marri P.R."/>
            <person name="Yu Y."/>
            <person name="He R."/>
            <person name="Sisneros N."/>
            <person name="Goicoechea J.L."/>
            <person name="Lee S.J."/>
            <person name="Angelova A."/>
            <person name="Kudrna D."/>
            <person name="Luo M."/>
            <person name="Affourtit J."/>
            <person name="Desany B."/>
            <person name="Knight J."/>
            <person name="Niazi F."/>
            <person name="Egholm M."/>
            <person name="Wing R.A."/>
        </authorList>
    </citation>
    <scope>NUCLEOTIDE SEQUENCE [LARGE SCALE GENOMIC DNA]</scope>
    <source>
        <strain evidence="3">cv. IRGC 105608</strain>
    </source>
</reference>
<dbReference type="GO" id="GO:0016114">
    <property type="term" value="P:terpenoid biosynthetic process"/>
    <property type="evidence" value="ECO:0007669"/>
    <property type="project" value="InterPro"/>
</dbReference>
<dbReference type="eggNOG" id="ENOG502QUCN">
    <property type="taxonomic scope" value="Eukaryota"/>
</dbReference>
<evidence type="ECO:0000313" key="3">
    <source>
        <dbReference type="EnsemblPlants" id="OBART02G15760.1"/>
    </source>
</evidence>
<dbReference type="InterPro" id="IPR005630">
    <property type="entry name" value="Terpene_synthase_metal-bd"/>
</dbReference>
<dbReference type="EnsemblPlants" id="OBART02G15760.1">
    <property type="protein sequence ID" value="OBART02G15760.1"/>
    <property type="gene ID" value="OBART02G15760"/>
</dbReference>
<evidence type="ECO:0000259" key="2">
    <source>
        <dbReference type="Pfam" id="PF03936"/>
    </source>
</evidence>
<dbReference type="Proteomes" id="UP000026960">
    <property type="component" value="Chromosome 2"/>
</dbReference>
<dbReference type="PANTHER" id="PTHR31225:SF228">
    <property type="entry name" value="ALPHA-TERPINEOL SYNTHASE, CHLOROPLASTIC"/>
    <property type="match status" value="1"/>
</dbReference>
<proteinExistence type="predicted"/>
<dbReference type="Pfam" id="PF03936">
    <property type="entry name" value="Terpene_synth_C"/>
    <property type="match status" value="1"/>
</dbReference>
<feature type="domain" description="Terpene synthase metal-binding" evidence="2">
    <location>
        <begin position="4"/>
        <end position="126"/>
    </location>
</feature>
<reference evidence="3" key="2">
    <citation type="submission" date="2015-03" db="UniProtKB">
        <authorList>
            <consortium name="EnsemblPlants"/>
        </authorList>
    </citation>
    <scope>IDENTIFICATION</scope>
</reference>
<dbReference type="AlphaFoldDB" id="A0A0D3F4V3"/>
<protein>
    <recommendedName>
        <fullName evidence="2">Terpene synthase metal-binding domain-containing protein</fullName>
    </recommendedName>
</protein>
<dbReference type="Gramene" id="OBART02G15760.1">
    <property type="protein sequence ID" value="OBART02G15760.1"/>
    <property type="gene ID" value="OBART02G15760"/>
</dbReference>